<dbReference type="AlphaFoldDB" id="A0A645JGD6"/>
<name>A0A645JGD6_9ZZZZ</name>
<evidence type="ECO:0000256" key="2">
    <source>
        <dbReference type="ARBA" id="ARBA00022448"/>
    </source>
</evidence>
<evidence type="ECO:0000259" key="8">
    <source>
        <dbReference type="PROSITE" id="PS50928"/>
    </source>
</evidence>
<feature type="domain" description="ABC transmembrane type-1" evidence="8">
    <location>
        <begin position="1"/>
        <end position="110"/>
    </location>
</feature>
<keyword evidence="2" id="KW-0813">Transport</keyword>
<dbReference type="GO" id="GO:0005886">
    <property type="term" value="C:plasma membrane"/>
    <property type="evidence" value="ECO:0007669"/>
    <property type="project" value="UniProtKB-SubCell"/>
</dbReference>
<protein>
    <submittedName>
        <fullName evidence="9">L-arabinose transport system permease protein AraQ</fullName>
    </submittedName>
</protein>
<sequence length="124" mass="13978">MLRQTFMSVDDSYLEAGRIDGMGRIGSIFHVLIPMCKPTLITLSIITFIDGWNSYFWPKMIAPLEKRRTLAVGITQLRRTFAGMETANYNEIMAGAVLAIIPIILLFLILQKYIMTGMSKAAMK</sequence>
<evidence type="ECO:0000256" key="3">
    <source>
        <dbReference type="ARBA" id="ARBA00022475"/>
    </source>
</evidence>
<dbReference type="Pfam" id="PF00528">
    <property type="entry name" value="BPD_transp_1"/>
    <property type="match status" value="1"/>
</dbReference>
<organism evidence="9">
    <name type="scientific">bioreactor metagenome</name>
    <dbReference type="NCBI Taxonomy" id="1076179"/>
    <lineage>
        <taxon>unclassified sequences</taxon>
        <taxon>metagenomes</taxon>
        <taxon>ecological metagenomes</taxon>
    </lineage>
</organism>
<reference evidence="9" key="1">
    <citation type="submission" date="2019-08" db="EMBL/GenBank/DDBJ databases">
        <authorList>
            <person name="Kucharzyk K."/>
            <person name="Murdoch R.W."/>
            <person name="Higgins S."/>
            <person name="Loffler F."/>
        </authorList>
    </citation>
    <scope>NUCLEOTIDE SEQUENCE</scope>
</reference>
<keyword evidence="6 7" id="KW-0472">Membrane</keyword>
<feature type="transmembrane region" description="Helical" evidence="7">
    <location>
        <begin position="28"/>
        <end position="49"/>
    </location>
</feature>
<evidence type="ECO:0000256" key="6">
    <source>
        <dbReference type="ARBA" id="ARBA00023136"/>
    </source>
</evidence>
<dbReference type="PANTHER" id="PTHR43744">
    <property type="entry name" value="ABC TRANSPORTER PERMEASE PROTEIN MG189-RELATED-RELATED"/>
    <property type="match status" value="1"/>
</dbReference>
<dbReference type="SUPFAM" id="SSF161098">
    <property type="entry name" value="MetI-like"/>
    <property type="match status" value="1"/>
</dbReference>
<comment type="caution">
    <text evidence="9">The sequence shown here is derived from an EMBL/GenBank/DDBJ whole genome shotgun (WGS) entry which is preliminary data.</text>
</comment>
<dbReference type="PANTHER" id="PTHR43744:SF12">
    <property type="entry name" value="ABC TRANSPORTER PERMEASE PROTEIN MG189-RELATED"/>
    <property type="match status" value="1"/>
</dbReference>
<dbReference type="Gene3D" id="1.10.3720.10">
    <property type="entry name" value="MetI-like"/>
    <property type="match status" value="1"/>
</dbReference>
<dbReference type="InterPro" id="IPR000515">
    <property type="entry name" value="MetI-like"/>
</dbReference>
<dbReference type="PROSITE" id="PS50928">
    <property type="entry name" value="ABC_TM1"/>
    <property type="match status" value="1"/>
</dbReference>
<dbReference type="InterPro" id="IPR035906">
    <property type="entry name" value="MetI-like_sf"/>
</dbReference>
<keyword evidence="5 7" id="KW-1133">Transmembrane helix</keyword>
<dbReference type="CDD" id="cd06261">
    <property type="entry name" value="TM_PBP2"/>
    <property type="match status" value="1"/>
</dbReference>
<feature type="transmembrane region" description="Helical" evidence="7">
    <location>
        <begin position="92"/>
        <end position="110"/>
    </location>
</feature>
<evidence type="ECO:0000256" key="4">
    <source>
        <dbReference type="ARBA" id="ARBA00022692"/>
    </source>
</evidence>
<evidence type="ECO:0000256" key="5">
    <source>
        <dbReference type="ARBA" id="ARBA00022989"/>
    </source>
</evidence>
<dbReference type="EMBL" id="VSSQ01141024">
    <property type="protein sequence ID" value="MPN62671.1"/>
    <property type="molecule type" value="Genomic_DNA"/>
</dbReference>
<evidence type="ECO:0000256" key="1">
    <source>
        <dbReference type="ARBA" id="ARBA00004651"/>
    </source>
</evidence>
<accession>A0A645JGD6</accession>
<gene>
    <name evidence="9" type="primary">araQ_116</name>
    <name evidence="9" type="ORF">SDC9_210423</name>
</gene>
<dbReference type="GO" id="GO:0055085">
    <property type="term" value="P:transmembrane transport"/>
    <property type="evidence" value="ECO:0007669"/>
    <property type="project" value="InterPro"/>
</dbReference>
<keyword evidence="3" id="KW-1003">Cell membrane</keyword>
<comment type="subcellular location">
    <subcellularLocation>
        <location evidence="1">Cell membrane</location>
        <topology evidence="1">Multi-pass membrane protein</topology>
    </subcellularLocation>
</comment>
<keyword evidence="4 7" id="KW-0812">Transmembrane</keyword>
<evidence type="ECO:0000256" key="7">
    <source>
        <dbReference type="SAM" id="Phobius"/>
    </source>
</evidence>
<proteinExistence type="predicted"/>
<evidence type="ECO:0000313" key="9">
    <source>
        <dbReference type="EMBL" id="MPN62671.1"/>
    </source>
</evidence>